<dbReference type="InterPro" id="IPR032675">
    <property type="entry name" value="LRR_dom_sf"/>
</dbReference>
<keyword evidence="3" id="KW-0175">Coiled coil</keyword>
<dbReference type="EMBL" id="KI913114">
    <property type="protein sequence ID" value="ETV89704.1"/>
    <property type="molecule type" value="Genomic_DNA"/>
</dbReference>
<sequence length="913" mass="103374">MSCQSHVNRNIVSIAADVATDNDAAVEVLNLHGNCIRSMDGLQRFTNLKELSLSSNWINCPSFAALRGLVHLTVLNLSANRITTTIGFPVLPSLCELSLAYNSLTVLDGLLDPLKFPALEILDLRDNQIADVSALSPLFYLQTMRALRLQSISKSQSNPVCAAEGYPSMLLDRMSTLETLDGEHVSVLKELAALVMPKYTSVARTFRQPPTLESAPPTPRRRQSIEPDWTVLDARLRLLEAHQTHEEPFMDDIDSQIHQATSSLRSMHKQTLETRVPPPPMSVFVETKQRRGYHVHTPPPHERDSDDGDVILETDPSVLAAPAETCHVEHVTMTTDTSSQCDVITTLTRGVQCDDETERVLRRELKAAIDRAKRAESKAVELTVDKANTSMDHDSLSKELAQVRHTVATLKQQAAADRDKLTVQMNECDQTKALLDESERRVESLQMQMKLKDDKCKNECKRALMEVEHEAEVRAREAAATAQAKHDESASQIRQIKADMQELKYTLEDAYAKYAAKEKEVSTLRHDAFLKGSALDSVAYQHKEELGRREKAYKAQEELVQRQFKLTLHEVEMEFRHKQSESILKLKQLTQAFHGAAAEAKQWEGKYRAGLQAEAALNARVQELLSQLQGVDKRLVHLQESCHRSIQEYQATIEELEAALEAEKTHAAALEDEVANASEAAKAVEALERQLADVTATLQVKNIMLDDQAQQIMALRREGDDHRHNEADLREQLRDVELALDESLARQHDMERDVRRVEANVDKLDQWDGLQDELEAKVRALEYIDKEMLRMRKTIAKQEELSQARVQAMQDEHDSAIKSLQASIQQLRHDVSQWEAKCSAMEGRGRSLLEQNRQLQRSVRDHQLRVHTTENEMKVLLQQMEKERQTKRHHMKQVSHLLQQLDSGHVHAAATSP</sequence>
<dbReference type="GO" id="GO:0005737">
    <property type="term" value="C:cytoplasm"/>
    <property type="evidence" value="ECO:0007669"/>
    <property type="project" value="TreeGrafter"/>
</dbReference>
<evidence type="ECO:0000256" key="1">
    <source>
        <dbReference type="ARBA" id="ARBA00022614"/>
    </source>
</evidence>
<dbReference type="AlphaFoldDB" id="W4HEG5"/>
<dbReference type="VEuPathDB" id="FungiDB:H257_00887"/>
<dbReference type="PROSITE" id="PS51450">
    <property type="entry name" value="LRR"/>
    <property type="match status" value="2"/>
</dbReference>
<proteinExistence type="predicted"/>
<evidence type="ECO:0000256" key="3">
    <source>
        <dbReference type="SAM" id="Coils"/>
    </source>
</evidence>
<evidence type="ECO:0000256" key="2">
    <source>
        <dbReference type="ARBA" id="ARBA00022737"/>
    </source>
</evidence>
<dbReference type="InterPro" id="IPR025875">
    <property type="entry name" value="Leu-rich_rpt_4"/>
</dbReference>
<protein>
    <recommendedName>
        <fullName evidence="5">U2A'/phosphoprotein 32 family A C-terminal domain-containing protein</fullName>
    </recommendedName>
</protein>
<dbReference type="Pfam" id="PF12799">
    <property type="entry name" value="LRR_4"/>
    <property type="match status" value="1"/>
</dbReference>
<dbReference type="SUPFAM" id="SSF52075">
    <property type="entry name" value="Outer arm dynein light chain 1"/>
    <property type="match status" value="1"/>
</dbReference>
<dbReference type="PANTHER" id="PTHR15454:SF56">
    <property type="entry name" value="PROTEIN PHOSPHATASE 1 REGULATORY SUBUNIT 7-RELATED"/>
    <property type="match status" value="1"/>
</dbReference>
<dbReference type="STRING" id="112090.W4HEG5"/>
<dbReference type="InterPro" id="IPR001611">
    <property type="entry name" value="Leu-rich_rpt"/>
</dbReference>
<feature type="coiled-coil region" evidence="3">
    <location>
        <begin position="358"/>
        <end position="455"/>
    </location>
</feature>
<keyword evidence="2" id="KW-0677">Repeat</keyword>
<evidence type="ECO:0000313" key="4">
    <source>
        <dbReference type="EMBL" id="ETV89704.1"/>
    </source>
</evidence>
<dbReference type="OrthoDB" id="7451790at2759"/>
<dbReference type="RefSeq" id="XP_009822104.1">
    <property type="nucleotide sequence ID" value="XM_009823802.1"/>
</dbReference>
<feature type="coiled-coil region" evidence="3">
    <location>
        <begin position="493"/>
        <end position="527"/>
    </location>
</feature>
<dbReference type="PANTHER" id="PTHR15454">
    <property type="entry name" value="NISCHARIN RELATED"/>
    <property type="match status" value="1"/>
</dbReference>
<dbReference type="InterPro" id="IPR003591">
    <property type="entry name" value="Leu-rich_rpt_typical-subtyp"/>
</dbReference>
<accession>W4HEG5</accession>
<reference evidence="4" key="1">
    <citation type="submission" date="2013-12" db="EMBL/GenBank/DDBJ databases">
        <title>The Genome Sequence of Aphanomyces astaci APO3.</title>
        <authorList>
            <consortium name="The Broad Institute Genomics Platform"/>
            <person name="Russ C."/>
            <person name="Tyler B."/>
            <person name="van West P."/>
            <person name="Dieguez-Uribeondo J."/>
            <person name="Young S.K."/>
            <person name="Zeng Q."/>
            <person name="Gargeya S."/>
            <person name="Fitzgerald M."/>
            <person name="Abouelleil A."/>
            <person name="Alvarado L."/>
            <person name="Chapman S.B."/>
            <person name="Gainer-Dewar J."/>
            <person name="Goldberg J."/>
            <person name="Griggs A."/>
            <person name="Gujja S."/>
            <person name="Hansen M."/>
            <person name="Howarth C."/>
            <person name="Imamovic A."/>
            <person name="Ireland A."/>
            <person name="Larimer J."/>
            <person name="McCowan C."/>
            <person name="Murphy C."/>
            <person name="Pearson M."/>
            <person name="Poon T.W."/>
            <person name="Priest M."/>
            <person name="Roberts A."/>
            <person name="Saif S."/>
            <person name="Shea T."/>
            <person name="Sykes S."/>
            <person name="Wortman J."/>
            <person name="Nusbaum C."/>
            <person name="Birren B."/>
        </authorList>
    </citation>
    <scope>NUCLEOTIDE SEQUENCE [LARGE SCALE GENOMIC DNA]</scope>
    <source>
        <strain evidence="4">APO3</strain>
    </source>
</reference>
<feature type="coiled-coil region" evidence="3">
    <location>
        <begin position="639"/>
        <end position="697"/>
    </location>
</feature>
<feature type="coiled-coil region" evidence="3">
    <location>
        <begin position="726"/>
        <end position="760"/>
    </location>
</feature>
<feature type="coiled-coil region" evidence="3">
    <location>
        <begin position="817"/>
        <end position="886"/>
    </location>
</feature>
<dbReference type="GeneID" id="20802883"/>
<dbReference type="SMART" id="SM00369">
    <property type="entry name" value="LRR_TYP"/>
    <property type="match status" value="4"/>
</dbReference>
<organism evidence="4">
    <name type="scientific">Aphanomyces astaci</name>
    <name type="common">Crayfish plague agent</name>
    <dbReference type="NCBI Taxonomy" id="112090"/>
    <lineage>
        <taxon>Eukaryota</taxon>
        <taxon>Sar</taxon>
        <taxon>Stramenopiles</taxon>
        <taxon>Oomycota</taxon>
        <taxon>Saprolegniomycetes</taxon>
        <taxon>Saprolegniales</taxon>
        <taxon>Verrucalvaceae</taxon>
        <taxon>Aphanomyces</taxon>
    </lineage>
</organism>
<dbReference type="Gene3D" id="3.80.10.10">
    <property type="entry name" value="Ribonuclease Inhibitor"/>
    <property type="match status" value="2"/>
</dbReference>
<keyword evidence="1" id="KW-0433">Leucine-rich repeat</keyword>
<evidence type="ECO:0008006" key="5">
    <source>
        <dbReference type="Google" id="ProtNLM"/>
    </source>
</evidence>
<name>W4HEG5_APHAT</name>
<gene>
    <name evidence="4" type="ORF">H257_00887</name>
</gene>